<dbReference type="EMBL" id="CM055730">
    <property type="protein sequence ID" value="KAJ8014119.1"/>
    <property type="molecule type" value="Genomic_DNA"/>
</dbReference>
<sequence>MPGYCVATSSHKSGKWPLLYKALYICSFTKKELSKCPGTEVSRNRSVQEQKCPGAKAYEGQERSLM</sequence>
<accession>A0ACC2HDS7</accession>
<name>A0ACC2HDS7_DALPE</name>
<dbReference type="Proteomes" id="UP001157502">
    <property type="component" value="Chromosome 3"/>
</dbReference>
<evidence type="ECO:0000313" key="2">
    <source>
        <dbReference type="Proteomes" id="UP001157502"/>
    </source>
</evidence>
<gene>
    <name evidence="1" type="ORF">DPEC_G00036940</name>
</gene>
<proteinExistence type="predicted"/>
<reference evidence="1" key="1">
    <citation type="submission" date="2021-05" db="EMBL/GenBank/DDBJ databases">
        <authorList>
            <person name="Pan Q."/>
            <person name="Jouanno E."/>
            <person name="Zahm M."/>
            <person name="Klopp C."/>
            <person name="Cabau C."/>
            <person name="Louis A."/>
            <person name="Berthelot C."/>
            <person name="Parey E."/>
            <person name="Roest Crollius H."/>
            <person name="Montfort J."/>
            <person name="Robinson-Rechavi M."/>
            <person name="Bouchez O."/>
            <person name="Lampietro C."/>
            <person name="Lopez Roques C."/>
            <person name="Donnadieu C."/>
            <person name="Postlethwait J."/>
            <person name="Bobe J."/>
            <person name="Dillon D."/>
            <person name="Chandos A."/>
            <person name="von Hippel F."/>
            <person name="Guiguen Y."/>
        </authorList>
    </citation>
    <scope>NUCLEOTIDE SEQUENCE</scope>
    <source>
        <strain evidence="1">YG-Jan2019</strain>
    </source>
</reference>
<comment type="caution">
    <text evidence="1">The sequence shown here is derived from an EMBL/GenBank/DDBJ whole genome shotgun (WGS) entry which is preliminary data.</text>
</comment>
<organism evidence="1 2">
    <name type="scientific">Dallia pectoralis</name>
    <name type="common">Alaska blackfish</name>
    <dbReference type="NCBI Taxonomy" id="75939"/>
    <lineage>
        <taxon>Eukaryota</taxon>
        <taxon>Metazoa</taxon>
        <taxon>Chordata</taxon>
        <taxon>Craniata</taxon>
        <taxon>Vertebrata</taxon>
        <taxon>Euteleostomi</taxon>
        <taxon>Actinopterygii</taxon>
        <taxon>Neopterygii</taxon>
        <taxon>Teleostei</taxon>
        <taxon>Protacanthopterygii</taxon>
        <taxon>Esociformes</taxon>
        <taxon>Umbridae</taxon>
        <taxon>Dallia</taxon>
    </lineage>
</organism>
<keyword evidence="2" id="KW-1185">Reference proteome</keyword>
<protein>
    <submittedName>
        <fullName evidence="1">Uncharacterized protein</fullName>
    </submittedName>
</protein>
<evidence type="ECO:0000313" key="1">
    <source>
        <dbReference type="EMBL" id="KAJ8014119.1"/>
    </source>
</evidence>